<dbReference type="RefSeq" id="XP_028466927.1">
    <property type="nucleotide sequence ID" value="XM_028611746.1"/>
</dbReference>
<evidence type="ECO:0000256" key="3">
    <source>
        <dbReference type="ARBA" id="ARBA00006105"/>
    </source>
</evidence>
<dbReference type="PROSITE" id="PS51384">
    <property type="entry name" value="FAD_FR"/>
    <property type="match status" value="1"/>
</dbReference>
<comment type="subcellular location">
    <subcellularLocation>
        <location evidence="2">Membrane</location>
    </subcellularLocation>
</comment>
<evidence type="ECO:0000256" key="6">
    <source>
        <dbReference type="ARBA" id="ARBA00023002"/>
    </source>
</evidence>
<feature type="binding site" evidence="8">
    <location>
        <position position="205"/>
    </location>
    <ligand>
        <name>FAD</name>
        <dbReference type="ChEBI" id="CHEBI:57692"/>
    </ligand>
</feature>
<dbReference type="GeneID" id="39580224"/>
<dbReference type="AlphaFoldDB" id="A0A3N2PX78"/>
<dbReference type="GO" id="GO:0005739">
    <property type="term" value="C:mitochondrion"/>
    <property type="evidence" value="ECO:0007669"/>
    <property type="project" value="TreeGrafter"/>
</dbReference>
<feature type="region of interest" description="Disordered" evidence="9">
    <location>
        <begin position="61"/>
        <end position="101"/>
    </location>
</feature>
<name>A0A3N2PX78_SODAK</name>
<dbReference type="Proteomes" id="UP000272025">
    <property type="component" value="Unassembled WGS sequence"/>
</dbReference>
<dbReference type="GO" id="GO:0016491">
    <property type="term" value="F:oxidoreductase activity"/>
    <property type="evidence" value="ECO:0007669"/>
    <property type="project" value="UniProtKB-KW"/>
</dbReference>
<sequence>MSSQRIFIASTLRGSPTPILLTTGRTGRRGVFCLAPSKTLISRSSANHGLRSQWQTIAGSVCKPGTQQQRSSLSTSTTTRRTSPNAKKKTSNANTNTPPRRRSYRPLTLFFIFTFASASVFYYLASTPSPPRNQILSRDVFTPFELVSRDQVSPTSFVLTLRPSPSDFPSLTSSDIASQLADPWRTFDLWSVEVKQPQLQIAREYTPLPPLSSAPDHAAVVRLLVRAVDGGEVSTYLSRLPVGSRVELRGPHGGFDLHSRLGLYGKEEIDGVSAAGGEEPQREQGGKQVVFLAGGTGIATALQAAHSVLEDDDDDDDDDAKPNVKILWAMRSRSDMQDLSASTGGKSSSGSRPWWRSFLSGSFASDDEAEEIRGPDFAAPTSITAQLLSMKARHGDRVRVHSVVDDEGTAITPKDLLGALRHGSGASKGTAPAPAPAAAVSLSKTSTSTSTPPPPCEFHSQPLQANMPDGAPNQGRKDLASREACRCPPEDAPGKNLLLVSGPDGFIAAYVGPRPWEGGAQVQGTVGGVLGELERRDPGLLKDWIVLKM</sequence>
<evidence type="ECO:0000256" key="1">
    <source>
        <dbReference type="ARBA" id="ARBA00001974"/>
    </source>
</evidence>
<dbReference type="InterPro" id="IPR017927">
    <property type="entry name" value="FAD-bd_FR_type"/>
</dbReference>
<evidence type="ECO:0000256" key="8">
    <source>
        <dbReference type="PIRSR" id="PIRSR601834-1"/>
    </source>
</evidence>
<evidence type="ECO:0000256" key="10">
    <source>
        <dbReference type="SAM" id="Phobius"/>
    </source>
</evidence>
<keyword evidence="10" id="KW-0812">Transmembrane</keyword>
<feature type="binding site" evidence="8">
    <location>
        <position position="234"/>
    </location>
    <ligand>
        <name>FAD</name>
        <dbReference type="ChEBI" id="CHEBI:57692"/>
    </ligand>
</feature>
<dbReference type="EMBL" id="ML119054">
    <property type="protein sequence ID" value="ROT39121.1"/>
    <property type="molecule type" value="Genomic_DNA"/>
</dbReference>
<keyword evidence="7 10" id="KW-0472">Membrane</keyword>
<proteinExistence type="inferred from homology"/>
<keyword evidence="4 8" id="KW-0285">Flavoprotein</keyword>
<protein>
    <recommendedName>
        <fullName evidence="11">FAD-binding FR-type domain-containing protein</fullName>
    </recommendedName>
</protein>
<evidence type="ECO:0000313" key="13">
    <source>
        <dbReference type="Proteomes" id="UP000272025"/>
    </source>
</evidence>
<comment type="similarity">
    <text evidence="3">Belongs to the flavoprotein pyridine nucleotide cytochrome reductase family.</text>
</comment>
<dbReference type="PANTHER" id="PTHR19370">
    <property type="entry name" value="NADH-CYTOCHROME B5 REDUCTASE"/>
    <property type="match status" value="1"/>
</dbReference>
<dbReference type="STRING" id="1314773.A0A3N2PX78"/>
<reference evidence="12 13" key="1">
    <citation type="journal article" date="2018" name="Mol. Ecol.">
        <title>The obligate alkalophilic soda-lake fungus Sodiomyces alkalinus has shifted to a protein diet.</title>
        <authorList>
            <person name="Grum-Grzhimaylo A.A."/>
            <person name="Falkoski D.L."/>
            <person name="van den Heuvel J."/>
            <person name="Valero-Jimenez C.A."/>
            <person name="Min B."/>
            <person name="Choi I.G."/>
            <person name="Lipzen A."/>
            <person name="Daum C.G."/>
            <person name="Aanen D.K."/>
            <person name="Tsang A."/>
            <person name="Henrissat B."/>
            <person name="Bilanenko E.N."/>
            <person name="de Vries R.P."/>
            <person name="van Kan J.A.L."/>
            <person name="Grigoriev I.V."/>
            <person name="Debets A.J.M."/>
        </authorList>
    </citation>
    <scope>NUCLEOTIDE SEQUENCE [LARGE SCALE GENOMIC DNA]</scope>
    <source>
        <strain evidence="12 13">F11</strain>
    </source>
</reference>
<dbReference type="Pfam" id="PF00970">
    <property type="entry name" value="FAD_binding_6"/>
    <property type="match status" value="1"/>
</dbReference>
<evidence type="ECO:0000256" key="5">
    <source>
        <dbReference type="ARBA" id="ARBA00022827"/>
    </source>
</evidence>
<dbReference type="PANTHER" id="PTHR19370:SF189">
    <property type="entry name" value="CYTOCHROME C MITOCHONDRIAL IMPORT FACTOR CYC2"/>
    <property type="match status" value="1"/>
</dbReference>
<dbReference type="CDD" id="cd06183">
    <property type="entry name" value="cyt_b5_reduct_like"/>
    <property type="match status" value="1"/>
</dbReference>
<keyword evidence="10" id="KW-1133">Transmembrane helix</keyword>
<evidence type="ECO:0000259" key="11">
    <source>
        <dbReference type="PROSITE" id="PS51384"/>
    </source>
</evidence>
<feature type="transmembrane region" description="Helical" evidence="10">
    <location>
        <begin position="107"/>
        <end position="125"/>
    </location>
</feature>
<dbReference type="SUPFAM" id="SSF52343">
    <property type="entry name" value="Ferredoxin reductase-like, C-terminal NADP-linked domain"/>
    <property type="match status" value="1"/>
</dbReference>
<feature type="domain" description="FAD-binding FR-type" evidence="11">
    <location>
        <begin position="139"/>
        <end position="258"/>
    </location>
</feature>
<dbReference type="InterPro" id="IPR017938">
    <property type="entry name" value="Riboflavin_synthase-like_b-brl"/>
</dbReference>
<evidence type="ECO:0000256" key="2">
    <source>
        <dbReference type="ARBA" id="ARBA00004370"/>
    </source>
</evidence>
<accession>A0A3N2PX78</accession>
<feature type="binding site" evidence="8">
    <location>
        <position position="203"/>
    </location>
    <ligand>
        <name>FAD</name>
        <dbReference type="ChEBI" id="CHEBI:57692"/>
    </ligand>
</feature>
<keyword evidence="13" id="KW-1185">Reference proteome</keyword>
<comment type="cofactor">
    <cofactor evidence="1 8">
        <name>FAD</name>
        <dbReference type="ChEBI" id="CHEBI:57692"/>
    </cofactor>
</comment>
<organism evidence="12 13">
    <name type="scientific">Sodiomyces alkalinus (strain CBS 110278 / VKM F-3762 / F11)</name>
    <name type="common">Alkaliphilic filamentous fungus</name>
    <dbReference type="NCBI Taxonomy" id="1314773"/>
    <lineage>
        <taxon>Eukaryota</taxon>
        <taxon>Fungi</taxon>
        <taxon>Dikarya</taxon>
        <taxon>Ascomycota</taxon>
        <taxon>Pezizomycotina</taxon>
        <taxon>Sordariomycetes</taxon>
        <taxon>Hypocreomycetidae</taxon>
        <taxon>Glomerellales</taxon>
        <taxon>Plectosphaerellaceae</taxon>
        <taxon>Sodiomyces</taxon>
    </lineage>
</organism>
<feature type="compositionally biased region" description="Low complexity" evidence="9">
    <location>
        <begin position="66"/>
        <end position="98"/>
    </location>
</feature>
<dbReference type="Gene3D" id="2.40.30.10">
    <property type="entry name" value="Translation factors"/>
    <property type="match status" value="1"/>
</dbReference>
<feature type="compositionally biased region" description="Low complexity" evidence="9">
    <location>
        <begin position="436"/>
        <end position="450"/>
    </location>
</feature>
<feature type="binding site" evidence="8">
    <location>
        <position position="233"/>
    </location>
    <ligand>
        <name>FAD</name>
        <dbReference type="ChEBI" id="CHEBI:57692"/>
    </ligand>
</feature>
<keyword evidence="5 8" id="KW-0274">FAD</keyword>
<evidence type="ECO:0000256" key="4">
    <source>
        <dbReference type="ARBA" id="ARBA00022630"/>
    </source>
</evidence>
<feature type="binding site" evidence="8">
    <location>
        <position position="224"/>
    </location>
    <ligand>
        <name>FAD</name>
        <dbReference type="ChEBI" id="CHEBI:57692"/>
    </ligand>
</feature>
<gene>
    <name evidence="12" type="ORF">SODALDRAFT_332543</name>
</gene>
<dbReference type="InterPro" id="IPR008333">
    <property type="entry name" value="Cbr1-like_FAD-bd_dom"/>
</dbReference>
<evidence type="ECO:0000313" key="12">
    <source>
        <dbReference type="EMBL" id="ROT39121.1"/>
    </source>
</evidence>
<keyword evidence="6" id="KW-0560">Oxidoreductase</keyword>
<evidence type="ECO:0000256" key="9">
    <source>
        <dbReference type="SAM" id="MobiDB-lite"/>
    </source>
</evidence>
<feature type="region of interest" description="Disordered" evidence="9">
    <location>
        <begin position="422"/>
        <end position="477"/>
    </location>
</feature>
<dbReference type="InterPro" id="IPR001834">
    <property type="entry name" value="CBR-like"/>
</dbReference>
<dbReference type="Gene3D" id="3.40.50.80">
    <property type="entry name" value="Nucleotide-binding domain of ferredoxin-NADP reductase (FNR) module"/>
    <property type="match status" value="1"/>
</dbReference>
<dbReference type="InterPro" id="IPR039261">
    <property type="entry name" value="FNR_nucleotide-bd"/>
</dbReference>
<dbReference type="OrthoDB" id="10253744at2759"/>
<dbReference type="SUPFAM" id="SSF63380">
    <property type="entry name" value="Riboflavin synthase domain-like"/>
    <property type="match status" value="1"/>
</dbReference>
<evidence type="ECO:0000256" key="7">
    <source>
        <dbReference type="ARBA" id="ARBA00023136"/>
    </source>
</evidence>
<dbReference type="GO" id="GO:0016020">
    <property type="term" value="C:membrane"/>
    <property type="evidence" value="ECO:0007669"/>
    <property type="project" value="UniProtKB-SubCell"/>
</dbReference>